<dbReference type="GeneID" id="29066257"/>
<reference evidence="1 2" key="1">
    <citation type="submission" date="2016-05" db="EMBL/GenBank/DDBJ databases">
        <title>Dynamic interactions between prophages, induce lysis in Propionibacterium acnes.</title>
        <authorList>
            <person name="Brown T.L."/>
            <person name="Tucci J."/>
            <person name="Dyson Z.A."/>
            <person name="Petrovski S."/>
        </authorList>
    </citation>
    <scope>NUCLEOTIDE SEQUENCE [LARGE SCALE GENOMIC DNA]</scope>
</reference>
<accession>A0A173G9A6</accession>
<sequence>MSWTFQDFPMAERVVIRYLSDAGIANVSTQLPEEPEWPSVTITRVGGNTTPGLGADMASIQVDVWGDGNDPEGQAHAADLMAHIRTLLWEMPGADQIQGATVTDVAPTTGLLWLPDQTVTPERPRYTAGVLITLLGV</sequence>
<gene>
    <name evidence="1" type="ORF">PFR1_9</name>
</gene>
<dbReference type="EMBL" id="KU984979">
    <property type="protein sequence ID" value="ANH49875.1"/>
    <property type="molecule type" value="Genomic_DNA"/>
</dbReference>
<dbReference type="RefSeq" id="YP_009287685.1">
    <property type="nucleotide sequence ID" value="NC_031076.1"/>
</dbReference>
<keyword evidence="2" id="KW-1185">Reference proteome</keyword>
<proteinExistence type="predicted"/>
<protein>
    <submittedName>
        <fullName evidence="1">Uncharacterized protein</fullName>
    </submittedName>
</protein>
<name>A0A173G9A6_9CAUD</name>
<evidence type="ECO:0000313" key="1">
    <source>
        <dbReference type="EMBL" id="ANH49875.1"/>
    </source>
</evidence>
<dbReference type="Proteomes" id="UP000204227">
    <property type="component" value="Segment"/>
</dbReference>
<dbReference type="KEGG" id="vg:29066257"/>
<organism evidence="1 2">
    <name type="scientific">Propionibacterium phage PFR1</name>
    <dbReference type="NCBI Taxonomy" id="1838137"/>
    <lineage>
        <taxon>Viruses</taxon>
        <taxon>Duplodnaviria</taxon>
        <taxon>Heunggongvirae</taxon>
        <taxon>Uroviricota</taxon>
        <taxon>Caudoviricetes</taxon>
        <taxon>Pulverervirus</taxon>
        <taxon>Pulverervirus PFR1</taxon>
    </lineage>
</organism>
<evidence type="ECO:0000313" key="2">
    <source>
        <dbReference type="Proteomes" id="UP000204227"/>
    </source>
</evidence>